<keyword evidence="3" id="KW-0285">Flavoprotein</keyword>
<evidence type="ECO:0000256" key="6">
    <source>
        <dbReference type="ARBA" id="ARBA00023002"/>
    </source>
</evidence>
<evidence type="ECO:0000256" key="1">
    <source>
        <dbReference type="ARBA" id="ARBA00001974"/>
    </source>
</evidence>
<dbReference type="OrthoDB" id="66881at2759"/>
<evidence type="ECO:0000256" key="7">
    <source>
        <dbReference type="ARBA" id="ARBA00023033"/>
    </source>
</evidence>
<dbReference type="EMBL" id="ML978172">
    <property type="protein sequence ID" value="KAF2032467.1"/>
    <property type="molecule type" value="Genomic_DNA"/>
</dbReference>
<dbReference type="AlphaFoldDB" id="A0A9P4HFR6"/>
<name>A0A9P4HFR6_9PLEO</name>
<keyword evidence="5" id="KW-0521">NADP</keyword>
<comment type="caution">
    <text evidence="8">The sequence shown here is derived from an EMBL/GenBank/DDBJ whole genome shotgun (WGS) entry which is preliminary data.</text>
</comment>
<keyword evidence="7" id="KW-0503">Monooxygenase</keyword>
<evidence type="ECO:0000256" key="3">
    <source>
        <dbReference type="ARBA" id="ARBA00022630"/>
    </source>
</evidence>
<dbReference type="PANTHER" id="PTHR43098:SF3">
    <property type="entry name" value="L-ORNITHINE N(5)-MONOOXYGENASE-RELATED"/>
    <property type="match status" value="1"/>
</dbReference>
<evidence type="ECO:0000313" key="8">
    <source>
        <dbReference type="EMBL" id="KAF2032467.1"/>
    </source>
</evidence>
<comment type="similarity">
    <text evidence="2">Belongs to the FAD-binding monooxygenase family.</text>
</comment>
<dbReference type="Proteomes" id="UP000799777">
    <property type="component" value="Unassembled WGS sequence"/>
</dbReference>
<comment type="cofactor">
    <cofactor evidence="1">
        <name>FAD</name>
        <dbReference type="ChEBI" id="CHEBI:57692"/>
    </cofactor>
</comment>
<dbReference type="InterPro" id="IPR036188">
    <property type="entry name" value="FAD/NAD-bd_sf"/>
</dbReference>
<dbReference type="InterPro" id="IPR050775">
    <property type="entry name" value="FAD-binding_Monooxygenases"/>
</dbReference>
<protein>
    <recommendedName>
        <fullName evidence="10">FAD/NAD(P)-binding domain-containing protein</fullName>
    </recommendedName>
</protein>
<keyword evidence="6" id="KW-0560">Oxidoreductase</keyword>
<organism evidence="8 9">
    <name type="scientific">Setomelanomma holmii</name>
    <dbReference type="NCBI Taxonomy" id="210430"/>
    <lineage>
        <taxon>Eukaryota</taxon>
        <taxon>Fungi</taxon>
        <taxon>Dikarya</taxon>
        <taxon>Ascomycota</taxon>
        <taxon>Pezizomycotina</taxon>
        <taxon>Dothideomycetes</taxon>
        <taxon>Pleosporomycetidae</taxon>
        <taxon>Pleosporales</taxon>
        <taxon>Pleosporineae</taxon>
        <taxon>Phaeosphaeriaceae</taxon>
        <taxon>Setomelanomma</taxon>
    </lineage>
</organism>
<keyword evidence="9" id="KW-1185">Reference proteome</keyword>
<dbReference type="GO" id="GO:0004497">
    <property type="term" value="F:monooxygenase activity"/>
    <property type="evidence" value="ECO:0007669"/>
    <property type="project" value="UniProtKB-KW"/>
</dbReference>
<evidence type="ECO:0000256" key="2">
    <source>
        <dbReference type="ARBA" id="ARBA00010139"/>
    </source>
</evidence>
<proteinExistence type="inferred from homology"/>
<reference evidence="8" key="1">
    <citation type="journal article" date="2020" name="Stud. Mycol.">
        <title>101 Dothideomycetes genomes: a test case for predicting lifestyles and emergence of pathogens.</title>
        <authorList>
            <person name="Haridas S."/>
            <person name="Albert R."/>
            <person name="Binder M."/>
            <person name="Bloem J."/>
            <person name="Labutti K."/>
            <person name="Salamov A."/>
            <person name="Andreopoulos B."/>
            <person name="Baker S."/>
            <person name="Barry K."/>
            <person name="Bills G."/>
            <person name="Bluhm B."/>
            <person name="Cannon C."/>
            <person name="Castanera R."/>
            <person name="Culley D."/>
            <person name="Daum C."/>
            <person name="Ezra D."/>
            <person name="Gonzalez J."/>
            <person name="Henrissat B."/>
            <person name="Kuo A."/>
            <person name="Liang C."/>
            <person name="Lipzen A."/>
            <person name="Lutzoni F."/>
            <person name="Magnuson J."/>
            <person name="Mondo S."/>
            <person name="Nolan M."/>
            <person name="Ohm R."/>
            <person name="Pangilinan J."/>
            <person name="Park H.-J."/>
            <person name="Ramirez L."/>
            <person name="Alfaro M."/>
            <person name="Sun H."/>
            <person name="Tritt A."/>
            <person name="Yoshinaga Y."/>
            <person name="Zwiers L.-H."/>
            <person name="Turgeon B."/>
            <person name="Goodwin S."/>
            <person name="Spatafora J."/>
            <person name="Crous P."/>
            <person name="Grigoriev I."/>
        </authorList>
    </citation>
    <scope>NUCLEOTIDE SEQUENCE</scope>
    <source>
        <strain evidence="8">CBS 110217</strain>
    </source>
</reference>
<sequence>MVFANCFEGVNGEISADIIIVGGDFGSCYALHRFRGLGHTVKLLEAGSDFGGMWYFNKYLRAQVESEVPIYQLSLPEAWRNFKFQGEVPGYIELQKYFSTMTKSLDLHKDAIFNPRAFMSFFPGLTTIPGPIIYPASWPSNPDLTNKKVGIIGYATLFPDPEAEEGKNNYGALFTFAKEKSQTGYQYDLCTESFYTTPHTERQRLYEDLWARGGFDKTSNAEVYTFWASKMRARMQDAEKKEIMALVPSLEMDYWECIDRADVELVNLKTNGIARMTKTGVVTRAEEGEEKIHELDVLVVATAYDNVTGFLFDMSILDHNEMTSQEKWKQGICTWLGMLVPEMPSAFLLYGPQAPSGLANGPPFLDMQVDWLAELLNKTKEEGEPIEVKSSAAKAYREKNLAVYKHLLISETQSWWNGANIPGKPNEPLFWVAGLQAWKQQCEEGMRDLSKYLV</sequence>
<accession>A0A9P4HFR6</accession>
<evidence type="ECO:0000313" key="9">
    <source>
        <dbReference type="Proteomes" id="UP000799777"/>
    </source>
</evidence>
<evidence type="ECO:0000256" key="5">
    <source>
        <dbReference type="ARBA" id="ARBA00022857"/>
    </source>
</evidence>
<evidence type="ECO:0000256" key="4">
    <source>
        <dbReference type="ARBA" id="ARBA00022827"/>
    </source>
</evidence>
<keyword evidence="4" id="KW-0274">FAD</keyword>
<gene>
    <name evidence="8" type="ORF">EK21DRAFT_98877</name>
</gene>
<evidence type="ECO:0008006" key="10">
    <source>
        <dbReference type="Google" id="ProtNLM"/>
    </source>
</evidence>
<dbReference type="PANTHER" id="PTHR43098">
    <property type="entry name" value="L-ORNITHINE N(5)-MONOOXYGENASE-RELATED"/>
    <property type="match status" value="1"/>
</dbReference>
<dbReference type="Gene3D" id="3.50.50.60">
    <property type="entry name" value="FAD/NAD(P)-binding domain"/>
    <property type="match status" value="2"/>
</dbReference>
<dbReference type="SUPFAM" id="SSF51905">
    <property type="entry name" value="FAD/NAD(P)-binding domain"/>
    <property type="match status" value="2"/>
</dbReference>